<dbReference type="AlphaFoldDB" id="X1GLF3"/>
<dbReference type="SMART" id="SM00839">
    <property type="entry name" value="ELFV_dehydrog"/>
    <property type="match status" value="1"/>
</dbReference>
<dbReference type="GO" id="GO:0006538">
    <property type="term" value="P:L-glutamate catabolic process"/>
    <property type="evidence" value="ECO:0007669"/>
    <property type="project" value="TreeGrafter"/>
</dbReference>
<dbReference type="PANTHER" id="PTHR11606">
    <property type="entry name" value="GLUTAMATE DEHYDROGENASE"/>
    <property type="match status" value="1"/>
</dbReference>
<organism evidence="3">
    <name type="scientific">marine sediment metagenome</name>
    <dbReference type="NCBI Taxonomy" id="412755"/>
    <lineage>
        <taxon>unclassified sequences</taxon>
        <taxon>metagenomes</taxon>
        <taxon>ecological metagenomes</taxon>
    </lineage>
</organism>
<dbReference type="InterPro" id="IPR036291">
    <property type="entry name" value="NAD(P)-bd_dom_sf"/>
</dbReference>
<evidence type="ECO:0000313" key="3">
    <source>
        <dbReference type="EMBL" id="GAH58746.1"/>
    </source>
</evidence>
<evidence type="ECO:0000259" key="2">
    <source>
        <dbReference type="SMART" id="SM00839"/>
    </source>
</evidence>
<comment type="caution">
    <text evidence="3">The sequence shown here is derived from an EMBL/GenBank/DDBJ whole genome shotgun (WGS) entry which is preliminary data.</text>
</comment>
<protein>
    <recommendedName>
        <fullName evidence="2">Glutamate/phenylalanine/leucine/valine/L-tryptophan dehydrogenase C-terminal domain-containing protein</fullName>
    </recommendedName>
</protein>
<name>X1GLF3_9ZZZZ</name>
<dbReference type="SUPFAM" id="SSF51735">
    <property type="entry name" value="NAD(P)-binding Rossmann-fold domains"/>
    <property type="match status" value="1"/>
</dbReference>
<dbReference type="PANTHER" id="PTHR11606:SF13">
    <property type="entry name" value="GLUTAMATE DEHYDROGENASE 1, MITOCHONDRIAL"/>
    <property type="match status" value="1"/>
</dbReference>
<dbReference type="EMBL" id="BARU01017300">
    <property type="protein sequence ID" value="GAH58746.1"/>
    <property type="molecule type" value="Genomic_DNA"/>
</dbReference>
<accession>X1GLF3</accession>
<sequence>MELANGPTTPAADEILFEKDIIVIPDFLCNAGGVTVSYFEMIQGFYLHRWTAQEVDNLLNRIMTKAYKDTILRANLNETNNRMGAYMISVERVVDAMKLRGWI</sequence>
<dbReference type="Pfam" id="PF00208">
    <property type="entry name" value="ELFV_dehydrog"/>
    <property type="match status" value="1"/>
</dbReference>
<proteinExistence type="predicted"/>
<feature type="domain" description="Glutamate/phenylalanine/leucine/valine/L-tryptophan dehydrogenase C-terminal" evidence="2">
    <location>
        <begin position="1"/>
        <end position="101"/>
    </location>
</feature>
<keyword evidence="1" id="KW-0560">Oxidoreductase</keyword>
<gene>
    <name evidence="3" type="ORF">S03H2_28709</name>
</gene>
<reference evidence="3" key="1">
    <citation type="journal article" date="2014" name="Front. Microbiol.">
        <title>High frequency of phylogenetically diverse reductive dehalogenase-homologous genes in deep subseafloor sedimentary metagenomes.</title>
        <authorList>
            <person name="Kawai M."/>
            <person name="Futagami T."/>
            <person name="Toyoda A."/>
            <person name="Takaki Y."/>
            <person name="Nishi S."/>
            <person name="Hori S."/>
            <person name="Arai W."/>
            <person name="Tsubouchi T."/>
            <person name="Morono Y."/>
            <person name="Uchiyama I."/>
            <person name="Ito T."/>
            <person name="Fujiyama A."/>
            <person name="Inagaki F."/>
            <person name="Takami H."/>
        </authorList>
    </citation>
    <scope>NUCLEOTIDE SEQUENCE</scope>
    <source>
        <strain evidence="3">Expedition CK06-06</strain>
    </source>
</reference>
<dbReference type="InterPro" id="IPR006096">
    <property type="entry name" value="Glu/Leu/Phe/Val/Trp_DH_C"/>
</dbReference>
<dbReference type="Gene3D" id="3.40.50.720">
    <property type="entry name" value="NAD(P)-binding Rossmann-like Domain"/>
    <property type="match status" value="1"/>
</dbReference>
<dbReference type="GO" id="GO:0004352">
    <property type="term" value="F:glutamate dehydrogenase (NAD+) activity"/>
    <property type="evidence" value="ECO:0007669"/>
    <property type="project" value="TreeGrafter"/>
</dbReference>
<evidence type="ECO:0000256" key="1">
    <source>
        <dbReference type="ARBA" id="ARBA00023002"/>
    </source>
</evidence>